<proteinExistence type="predicted"/>
<evidence type="ECO:0000256" key="1">
    <source>
        <dbReference type="SAM" id="MobiDB-lite"/>
    </source>
</evidence>
<dbReference type="EMBL" id="WOCE01000008">
    <property type="protein sequence ID" value="KAE9609263.1"/>
    <property type="molecule type" value="Genomic_DNA"/>
</dbReference>
<comment type="caution">
    <text evidence="2">The sequence shown here is derived from an EMBL/GenBank/DDBJ whole genome shotgun (WGS) entry which is preliminary data.</text>
</comment>
<dbReference type="AlphaFoldDB" id="A0A6A4Q6N3"/>
<protein>
    <submittedName>
        <fullName evidence="2">Uncharacterized protein</fullName>
    </submittedName>
</protein>
<organism evidence="2 3">
    <name type="scientific">Lupinus albus</name>
    <name type="common">White lupine</name>
    <name type="synonym">Lupinus termis</name>
    <dbReference type="NCBI Taxonomy" id="3870"/>
    <lineage>
        <taxon>Eukaryota</taxon>
        <taxon>Viridiplantae</taxon>
        <taxon>Streptophyta</taxon>
        <taxon>Embryophyta</taxon>
        <taxon>Tracheophyta</taxon>
        <taxon>Spermatophyta</taxon>
        <taxon>Magnoliopsida</taxon>
        <taxon>eudicotyledons</taxon>
        <taxon>Gunneridae</taxon>
        <taxon>Pentapetalae</taxon>
        <taxon>rosids</taxon>
        <taxon>fabids</taxon>
        <taxon>Fabales</taxon>
        <taxon>Fabaceae</taxon>
        <taxon>Papilionoideae</taxon>
        <taxon>50 kb inversion clade</taxon>
        <taxon>genistoids sensu lato</taxon>
        <taxon>core genistoids</taxon>
        <taxon>Genisteae</taxon>
        <taxon>Lupinus</taxon>
    </lineage>
</organism>
<keyword evidence="3" id="KW-1185">Reference proteome</keyword>
<feature type="compositionally biased region" description="Low complexity" evidence="1">
    <location>
        <begin position="88"/>
        <end position="105"/>
    </location>
</feature>
<gene>
    <name evidence="2" type="ORF">Lalb_Chr08g0244341</name>
</gene>
<reference evidence="3" key="1">
    <citation type="journal article" date="2020" name="Nat. Commun.">
        <title>Genome sequence of the cluster root forming white lupin.</title>
        <authorList>
            <person name="Hufnagel B."/>
            <person name="Marques A."/>
            <person name="Soriano A."/>
            <person name="Marques L."/>
            <person name="Divol F."/>
            <person name="Doumas P."/>
            <person name="Sallet E."/>
            <person name="Mancinotti D."/>
            <person name="Carrere S."/>
            <person name="Marande W."/>
            <person name="Arribat S."/>
            <person name="Keller J."/>
            <person name="Huneau C."/>
            <person name="Blein T."/>
            <person name="Aime D."/>
            <person name="Laguerre M."/>
            <person name="Taylor J."/>
            <person name="Schubert V."/>
            <person name="Nelson M."/>
            <person name="Geu-Flores F."/>
            <person name="Crespi M."/>
            <person name="Gallardo-Guerrero K."/>
            <person name="Delaux P.-M."/>
            <person name="Salse J."/>
            <person name="Berges H."/>
            <person name="Guyot R."/>
            <person name="Gouzy J."/>
            <person name="Peret B."/>
        </authorList>
    </citation>
    <scope>NUCLEOTIDE SEQUENCE [LARGE SCALE GENOMIC DNA]</scope>
    <source>
        <strain evidence="3">cv. Amiga</strain>
    </source>
</reference>
<evidence type="ECO:0000313" key="2">
    <source>
        <dbReference type="EMBL" id="KAE9609263.1"/>
    </source>
</evidence>
<dbReference type="Proteomes" id="UP000447434">
    <property type="component" value="Chromosome 8"/>
</dbReference>
<feature type="region of interest" description="Disordered" evidence="1">
    <location>
        <begin position="74"/>
        <end position="105"/>
    </location>
</feature>
<feature type="compositionally biased region" description="Low complexity" evidence="1">
    <location>
        <begin position="40"/>
        <end position="49"/>
    </location>
</feature>
<sequence>MKNNEKGYEPWSEPEFQVVYYHGGVEMPYLEEKLQENTLGSAAAPKPSSGSGGFSSDEVLAESISKQVMRLSCGLHSREESPQGTFRSNKVSVSPSFISSCSSPD</sequence>
<feature type="region of interest" description="Disordered" evidence="1">
    <location>
        <begin position="38"/>
        <end position="57"/>
    </location>
</feature>
<accession>A0A6A4Q6N3</accession>
<evidence type="ECO:0000313" key="3">
    <source>
        <dbReference type="Proteomes" id="UP000447434"/>
    </source>
</evidence>
<name>A0A6A4Q6N3_LUPAL</name>